<dbReference type="EMBL" id="CM055094">
    <property type="protein sequence ID" value="KAJ7561717.1"/>
    <property type="molecule type" value="Genomic_DNA"/>
</dbReference>
<organism evidence="1 2">
    <name type="scientific">Diphasiastrum complanatum</name>
    <name type="common">Issler's clubmoss</name>
    <name type="synonym">Lycopodium complanatum</name>
    <dbReference type="NCBI Taxonomy" id="34168"/>
    <lineage>
        <taxon>Eukaryota</taxon>
        <taxon>Viridiplantae</taxon>
        <taxon>Streptophyta</taxon>
        <taxon>Embryophyta</taxon>
        <taxon>Tracheophyta</taxon>
        <taxon>Lycopodiopsida</taxon>
        <taxon>Lycopodiales</taxon>
        <taxon>Lycopodiaceae</taxon>
        <taxon>Lycopodioideae</taxon>
        <taxon>Diphasiastrum</taxon>
    </lineage>
</organism>
<accession>A0ACC2E5E9</accession>
<evidence type="ECO:0000313" key="1">
    <source>
        <dbReference type="EMBL" id="KAJ7561717.1"/>
    </source>
</evidence>
<evidence type="ECO:0000313" key="2">
    <source>
        <dbReference type="Proteomes" id="UP001162992"/>
    </source>
</evidence>
<gene>
    <name evidence="1" type="ORF">O6H91_03G038400</name>
</gene>
<proteinExistence type="predicted"/>
<dbReference type="Proteomes" id="UP001162992">
    <property type="component" value="Chromosome 3"/>
</dbReference>
<protein>
    <submittedName>
        <fullName evidence="1">Uncharacterized protein</fullName>
    </submittedName>
</protein>
<name>A0ACC2E5E9_DIPCM</name>
<keyword evidence="2" id="KW-1185">Reference proteome</keyword>
<sequence length="315" mass="35363">MRGVCGWGSGITVLDDPLRNWLAQNFHSWVCSKLFLRTKHIGSPPAAARSDKHSSSSPPRITSNIKHTQRLIKIFKELHSDSHRERPSTSYRKKKAEKMSSLDAIDLYEESSTEEYFTFRGSEIVQPVLLVDGYNLCGFWPKLKKHFSRGNLELARKKLVDELATFSAIKGVKVVTVFDAIQSGLPNSMETFASVDIVFTSTSCADAWIEKEVSRLTLDRCPQVWVATSDTLHQQVARGSGAFIWSCNNLISEVCAKKPGSKLTSYGSICIKEAKEELRQCIKEARSYSMEGKLLEDNLDPTVLNSLQALKKDLR</sequence>
<comment type="caution">
    <text evidence="1">The sequence shown here is derived from an EMBL/GenBank/DDBJ whole genome shotgun (WGS) entry which is preliminary data.</text>
</comment>
<reference evidence="2" key="1">
    <citation type="journal article" date="2024" name="Proc. Natl. Acad. Sci. U.S.A.">
        <title>Extraordinary preservation of gene collinearity over three hundred million years revealed in homosporous lycophytes.</title>
        <authorList>
            <person name="Li C."/>
            <person name="Wickell D."/>
            <person name="Kuo L.Y."/>
            <person name="Chen X."/>
            <person name="Nie B."/>
            <person name="Liao X."/>
            <person name="Peng D."/>
            <person name="Ji J."/>
            <person name="Jenkins J."/>
            <person name="Williams M."/>
            <person name="Shu S."/>
            <person name="Plott C."/>
            <person name="Barry K."/>
            <person name="Rajasekar S."/>
            <person name="Grimwood J."/>
            <person name="Han X."/>
            <person name="Sun S."/>
            <person name="Hou Z."/>
            <person name="He W."/>
            <person name="Dai G."/>
            <person name="Sun C."/>
            <person name="Schmutz J."/>
            <person name="Leebens-Mack J.H."/>
            <person name="Li F.W."/>
            <person name="Wang L."/>
        </authorList>
    </citation>
    <scope>NUCLEOTIDE SEQUENCE [LARGE SCALE GENOMIC DNA]</scope>
    <source>
        <strain evidence="2">cv. PW_Plant_1</strain>
    </source>
</reference>